<feature type="binding site" evidence="7">
    <location>
        <position position="150"/>
    </location>
    <ligand>
        <name>Fe cation</name>
        <dbReference type="ChEBI" id="CHEBI:24875"/>
        <label>2</label>
    </ligand>
</feature>
<organism evidence="8 9">
    <name type="scientific">candidate division WOR-1 bacterium RIFOXYC2_FULL_41_25</name>
    <dbReference type="NCBI Taxonomy" id="1802586"/>
    <lineage>
        <taxon>Bacteria</taxon>
        <taxon>Bacillati</taxon>
        <taxon>Saganbacteria</taxon>
    </lineage>
</organism>
<feature type="binding site" evidence="7">
    <location>
        <position position="39"/>
    </location>
    <ligand>
        <name>Fe cation</name>
        <dbReference type="ChEBI" id="CHEBI:24875"/>
        <label>2</label>
    </ligand>
</feature>
<evidence type="ECO:0000256" key="2">
    <source>
        <dbReference type="ARBA" id="ARBA00022723"/>
    </source>
</evidence>
<comment type="caution">
    <text evidence="8">The sequence shown here is derived from an EMBL/GenBank/DDBJ whole genome shotgun (WGS) entry which is preliminary data.</text>
</comment>
<evidence type="ECO:0000313" key="8">
    <source>
        <dbReference type="EMBL" id="OGC34984.1"/>
    </source>
</evidence>
<dbReference type="PANTHER" id="PTHR36303">
    <property type="entry name" value="2',3'-CYCLIC-NUCLEOTIDE 2'-PHOSPHODIESTERASE"/>
    <property type="match status" value="1"/>
</dbReference>
<proteinExistence type="inferred from homology"/>
<name>A0A1F4TQH6_UNCSA</name>
<dbReference type="AlphaFoldDB" id="A0A1F4TQH6"/>
<dbReference type="CDD" id="cd07382">
    <property type="entry name" value="MPP_DR1281"/>
    <property type="match status" value="1"/>
</dbReference>
<dbReference type="Gene3D" id="3.60.21.10">
    <property type="match status" value="1"/>
</dbReference>
<dbReference type="Proteomes" id="UP000177309">
    <property type="component" value="Unassembled WGS sequence"/>
</dbReference>
<sequence>MKVLFIGDIIGKLGRQVCLQVLPDLKQLYAPDLIIANGENSAHGYGITEKIYKEMLEMGVDVLTMGNHMWDKRELAKNIDNYPTVVRPANYPPGVPGQDHLIIEKNGVKAAIVNVVGRTFMQAMDCPFQAIDKLLPKLQKETRIIIVDMHAEATSEKTALAWYLDGSVSAVLGTHTHVMTADERILPQGTAFICDVGMAGAYNSIIGMEKGPILKRFLTQMPERFEPSEKDAGLFNAVYLEIDDATGQTKKIERIIRVLDEK</sequence>
<feature type="binding site" evidence="7">
    <location>
        <position position="67"/>
    </location>
    <ligand>
        <name>Fe cation</name>
        <dbReference type="ChEBI" id="CHEBI:24875"/>
        <label>2</label>
    </ligand>
</feature>
<dbReference type="SUPFAM" id="SSF56300">
    <property type="entry name" value="Metallo-dependent phosphatases"/>
    <property type="match status" value="1"/>
</dbReference>
<evidence type="ECO:0000256" key="4">
    <source>
        <dbReference type="ARBA" id="ARBA00023004"/>
    </source>
</evidence>
<evidence type="ECO:0000256" key="7">
    <source>
        <dbReference type="PIRSR" id="PIRSR004789-51"/>
    </source>
</evidence>
<comment type="similarity">
    <text evidence="5">Belongs to the YmdB-like family.</text>
</comment>
<evidence type="ECO:0000256" key="6">
    <source>
        <dbReference type="PIRSR" id="PIRSR004789-50"/>
    </source>
</evidence>
<evidence type="ECO:0000256" key="5">
    <source>
        <dbReference type="ARBA" id="ARBA00061401"/>
    </source>
</evidence>
<keyword evidence="3" id="KW-0378">Hydrolase</keyword>
<dbReference type="PANTHER" id="PTHR36303:SF1">
    <property type="entry name" value="2',3'-CYCLIC-NUCLEOTIDE 2'-PHOSPHODIESTERASE"/>
    <property type="match status" value="1"/>
</dbReference>
<dbReference type="Pfam" id="PF13277">
    <property type="entry name" value="YmdB"/>
    <property type="match status" value="1"/>
</dbReference>
<reference evidence="8 9" key="1">
    <citation type="journal article" date="2016" name="Nat. Commun.">
        <title>Thousands of microbial genomes shed light on interconnected biogeochemical processes in an aquifer system.</title>
        <authorList>
            <person name="Anantharaman K."/>
            <person name="Brown C.T."/>
            <person name="Hug L.A."/>
            <person name="Sharon I."/>
            <person name="Castelle C.J."/>
            <person name="Probst A.J."/>
            <person name="Thomas B.C."/>
            <person name="Singh A."/>
            <person name="Wilkins M.J."/>
            <person name="Karaoz U."/>
            <person name="Brodie E.L."/>
            <person name="Williams K.H."/>
            <person name="Hubbard S.S."/>
            <person name="Banfield J.F."/>
        </authorList>
    </citation>
    <scope>NUCLEOTIDE SEQUENCE [LARGE SCALE GENOMIC DNA]</scope>
</reference>
<keyword evidence="4" id="KW-0408">Iron</keyword>
<dbReference type="PIRSF" id="PIRSF004789">
    <property type="entry name" value="DR1281"/>
    <property type="match status" value="1"/>
</dbReference>
<gene>
    <name evidence="8" type="ORF">A2462_05255</name>
</gene>
<dbReference type="EMBL" id="MEUI01000011">
    <property type="protein sequence ID" value="OGC34984.1"/>
    <property type="molecule type" value="Genomic_DNA"/>
</dbReference>
<accession>A0A1F4TQH6</accession>
<dbReference type="NCBIfam" id="TIGR00282">
    <property type="entry name" value="TIGR00282 family metallophosphoesterase"/>
    <property type="match status" value="1"/>
</dbReference>
<evidence type="ECO:0000313" key="9">
    <source>
        <dbReference type="Proteomes" id="UP000177309"/>
    </source>
</evidence>
<feature type="binding site" evidence="7">
    <location>
        <position position="40"/>
    </location>
    <ligand>
        <name>Fe cation</name>
        <dbReference type="ChEBI" id="CHEBI:24875"/>
        <label>1</label>
    </ligand>
</feature>
<feature type="active site" description="Proton donor" evidence="6">
    <location>
        <position position="68"/>
    </location>
</feature>
<protein>
    <submittedName>
        <fullName evidence="8">Metallophosphoesterase</fullName>
    </submittedName>
</protein>
<feature type="binding site" evidence="7">
    <location>
        <position position="39"/>
    </location>
    <ligand>
        <name>Fe cation</name>
        <dbReference type="ChEBI" id="CHEBI:24875"/>
        <label>1</label>
    </ligand>
</feature>
<dbReference type="GO" id="GO:0046872">
    <property type="term" value="F:metal ion binding"/>
    <property type="evidence" value="ECO:0007669"/>
    <property type="project" value="UniProtKB-KW"/>
</dbReference>
<keyword evidence="2 7" id="KW-0479">Metal-binding</keyword>
<feature type="binding site" evidence="7">
    <location>
        <position position="175"/>
    </location>
    <ligand>
        <name>Fe cation</name>
        <dbReference type="ChEBI" id="CHEBI:24875"/>
        <label>2</label>
    </ligand>
</feature>
<dbReference type="FunFam" id="3.60.21.10:FF:000016">
    <property type="entry name" value="Putative metallophosphoesterase"/>
    <property type="match status" value="1"/>
</dbReference>
<dbReference type="GO" id="GO:0004113">
    <property type="term" value="F:2',3'-cyclic-nucleotide 3'-phosphodiesterase activity"/>
    <property type="evidence" value="ECO:0007669"/>
    <property type="project" value="TreeGrafter"/>
</dbReference>
<feature type="binding site" evidence="7">
    <location>
        <position position="177"/>
    </location>
    <ligand>
        <name>Fe cation</name>
        <dbReference type="ChEBI" id="CHEBI:24875"/>
        <label>1</label>
    </ligand>
</feature>
<feature type="binding site" evidence="7">
    <location>
        <position position="8"/>
    </location>
    <ligand>
        <name>Fe cation</name>
        <dbReference type="ChEBI" id="CHEBI:24875"/>
        <label>1</label>
    </ligand>
</feature>
<evidence type="ECO:0000256" key="3">
    <source>
        <dbReference type="ARBA" id="ARBA00022801"/>
    </source>
</evidence>
<comment type="cofactor">
    <cofactor evidence="1">
        <name>Fe(3+)</name>
        <dbReference type="ChEBI" id="CHEBI:29034"/>
    </cofactor>
</comment>
<dbReference type="InterPro" id="IPR005235">
    <property type="entry name" value="YmdB-like"/>
</dbReference>
<evidence type="ECO:0000256" key="1">
    <source>
        <dbReference type="ARBA" id="ARBA00001965"/>
    </source>
</evidence>
<dbReference type="InterPro" id="IPR029052">
    <property type="entry name" value="Metallo-depent_PP-like"/>
</dbReference>